<dbReference type="SUPFAM" id="SSF48425">
    <property type="entry name" value="Sec7 domain"/>
    <property type="match status" value="1"/>
</dbReference>
<dbReference type="InterPro" id="IPR000904">
    <property type="entry name" value="Sec7_dom"/>
</dbReference>
<feature type="domain" description="SEC7" evidence="3">
    <location>
        <begin position="604"/>
        <end position="800"/>
    </location>
</feature>
<dbReference type="GO" id="GO:0016192">
    <property type="term" value="P:vesicle-mediated transport"/>
    <property type="evidence" value="ECO:0007669"/>
    <property type="project" value="UniProtKB-ARBA"/>
</dbReference>
<accession>A0A061R742</accession>
<dbReference type="Gene3D" id="1.10.220.20">
    <property type="match status" value="1"/>
</dbReference>
<evidence type="ECO:0000313" key="4">
    <source>
        <dbReference type="EMBL" id="JAC66495.1"/>
    </source>
</evidence>
<dbReference type="Pfam" id="PF12783">
    <property type="entry name" value="Sec7-like_HUS"/>
    <property type="match status" value="1"/>
</dbReference>
<dbReference type="InterPro" id="IPR056604">
    <property type="entry name" value="GBF1-like_TPR"/>
</dbReference>
<dbReference type="GO" id="GO:0012505">
    <property type="term" value="C:endomembrane system"/>
    <property type="evidence" value="ECO:0007669"/>
    <property type="project" value="UniProtKB-ARBA"/>
</dbReference>
<dbReference type="InterPro" id="IPR016024">
    <property type="entry name" value="ARM-type_fold"/>
</dbReference>
<dbReference type="InterPro" id="IPR035999">
    <property type="entry name" value="Sec7_dom_sf"/>
</dbReference>
<dbReference type="PANTHER" id="PTHR10663">
    <property type="entry name" value="GUANYL-NUCLEOTIDE EXCHANGE FACTOR"/>
    <property type="match status" value="1"/>
</dbReference>
<comment type="subcellular location">
    <subcellularLocation>
        <location evidence="1">Cytoplasm</location>
        <location evidence="1">Cytosol</location>
    </subcellularLocation>
</comment>
<dbReference type="SUPFAM" id="SSF48371">
    <property type="entry name" value="ARM repeat"/>
    <property type="match status" value="1"/>
</dbReference>
<reference evidence="4" key="1">
    <citation type="submission" date="2014-05" db="EMBL/GenBank/DDBJ databases">
        <title>The transcriptome of the halophilic microalga Tetraselmis sp. GSL018 isolated from the Great Salt Lake, Utah.</title>
        <authorList>
            <person name="Jinkerson R.E."/>
            <person name="D'Adamo S."/>
            <person name="Posewitz M.C."/>
        </authorList>
    </citation>
    <scope>NUCLEOTIDE SEQUENCE</scope>
    <source>
        <strain evidence="4">GSL018</strain>
    </source>
</reference>
<evidence type="ECO:0000259" key="3">
    <source>
        <dbReference type="PROSITE" id="PS50190"/>
    </source>
</evidence>
<organism evidence="4">
    <name type="scientific">Tetraselmis sp. GSL018</name>
    <dbReference type="NCBI Taxonomy" id="582737"/>
    <lineage>
        <taxon>Eukaryota</taxon>
        <taxon>Viridiplantae</taxon>
        <taxon>Chlorophyta</taxon>
        <taxon>core chlorophytes</taxon>
        <taxon>Chlorodendrophyceae</taxon>
        <taxon>Chlorodendrales</taxon>
        <taxon>Chlorodendraceae</taxon>
        <taxon>Tetraselmis</taxon>
    </lineage>
</organism>
<name>A0A061R742_9CHLO</name>
<dbReference type="GO" id="GO:0005829">
    <property type="term" value="C:cytosol"/>
    <property type="evidence" value="ECO:0007669"/>
    <property type="project" value="UniProtKB-SubCell"/>
</dbReference>
<dbReference type="Pfam" id="PF01369">
    <property type="entry name" value="Sec7"/>
    <property type="match status" value="1"/>
</dbReference>
<dbReference type="CDD" id="cd00171">
    <property type="entry name" value="Sec7"/>
    <property type="match status" value="1"/>
</dbReference>
<protein>
    <submittedName>
        <fullName evidence="4">Arf guanine-nucleotide exchange factor gnom-like isoform x1</fullName>
    </submittedName>
</protein>
<feature type="region of interest" description="Disordered" evidence="2">
    <location>
        <begin position="241"/>
        <end position="356"/>
    </location>
</feature>
<dbReference type="InterPro" id="IPR032691">
    <property type="entry name" value="Mon2/Sec7/BIG1-like_HUS"/>
</dbReference>
<dbReference type="PROSITE" id="PS50190">
    <property type="entry name" value="SEC7"/>
    <property type="match status" value="1"/>
</dbReference>
<dbReference type="Gene3D" id="1.10.1000.11">
    <property type="entry name" value="Arf Nucleotide-binding Site Opener,domain 2"/>
    <property type="match status" value="1"/>
</dbReference>
<dbReference type="SMART" id="SM00222">
    <property type="entry name" value="Sec7"/>
    <property type="match status" value="1"/>
</dbReference>
<dbReference type="PANTHER" id="PTHR10663:SF388">
    <property type="entry name" value="GOLGI-SPECIFIC BREFELDIN A-RESISTANCE GUANINE NUCLEOTIDE EXCHANGE FACTOR 1"/>
    <property type="match status" value="1"/>
</dbReference>
<evidence type="ECO:0000256" key="2">
    <source>
        <dbReference type="SAM" id="MobiDB-lite"/>
    </source>
</evidence>
<dbReference type="GO" id="GO:0005085">
    <property type="term" value="F:guanyl-nucleotide exchange factor activity"/>
    <property type="evidence" value="ECO:0007669"/>
    <property type="project" value="InterPro"/>
</dbReference>
<dbReference type="EMBL" id="GBEZ01020145">
    <property type="protein sequence ID" value="JAC66495.1"/>
    <property type="molecule type" value="Transcribed_RNA"/>
</dbReference>
<gene>
    <name evidence="4" type="ORF">TSPGSL018_13505</name>
</gene>
<sequence>MAMDKALLLNAEISSVMAAMRQNTKWAMIPRHTDDSLGDEYLLEKFRILRRNVFQWQDWSTVDPMTYLEPFLEVIASPATSGPITAMALSSVYKLLHQDVIGSSMPGAYAHAFAMHNTAEAVTHCKFEATDEATDKAVLCKILDVLLACVKCPTGKYLSDSDVCNIFQACFRIGHTPTTQTDGVIGAELLLQISRSILSELVVVVFGRLSELQDPSPGGEQHPSFDAHKITKASSNDLAAMQGASCADEARGREGNGSGDSVADSLCSTEDVQDMAYPRPVQCPPPGAAAENRPAQAAPRASSPPRDAGARAGPSSEAEPQSPEARDSHSRVVSISRGEASMISPRSPEPADSPLSSPRVWRGYGVGCAVEVLGFLATLIGAEGQEADHFRAFGLELVGAAMMSGRSAFLQHEALMAILQNKLFEAMSRAARFGNLAALSSACNVALYLYAHLGSRVLLQLETFIKAVLLRIAEGKGYTYEQQEAALEGILSFCHQPSFVRDAYANLDCRIERANVFEDICGLLSKTAFPVGCPLGSIHLMSLDGLLAILNTLSSSSASVAEEEDAPAQEAREYIDIWTPLVEGSEPLAPVPDGTPAERAWVRAAQYEKHLKGRLKIAADHFNRDPKKGFQFLQAIKLLPEPLEPKAVAYFLRACPGLQKKTIGTLLGEVHFRNRDQDGFYLEVLEHFTNSFDFTGMQYDTALRLYLESFHLPGESQKIDRIVRCFGERFFDQGDSLFKSKDAAYVFGYSVIMLNTDAHNSQVKNKMTLEGFVANNRGINDGENFPESFLKEIYESIVGNAIKLEDADGVPGVGVGLARWAELRSASMRPRGQLCRTGPGAELLDRDMFCLIWGPTVAAISVVLDHAEDAETMKQALDGLALAAHIAAQHNVDEVMDSIAVSLCKFTSVLNPNALRPLSALMRDPKAIEALRAVFKLTNRYGDCLRAGWRNIMDVIVRLHKLKVLPESVFFMEGEETEASLKRIPLASRRPAQQGTSSGMLGFKWPGFSLNSLIALDDGSGGSTPTENEAEAERQAKELMHSCRINEIFSDSKFLRADSLVELVRSIVWASGIGGQGPPAHGPLSQEDKDTAELCLELLVGTTIRNRDRIELLWPLVHLHLETIIKGAAAPRCPIAERAVLGLLRVCQRLLPYKEDMSDELLRSLHLIFRLDPKVAEDLAEVITAEVLGLVKSSASYIRSEWGWNTVCALLKAASHHPAAFPKAFEALGVISQEDHLMKESFVPCLETALAFIDNSQQQNAPERAKQVMDVLEGMNSWLVARTSTVCPEDQAAHRELWLTLIQCLSKQVLQEADPNLRNHAVVLLHRVVSPELTEGLSLPPEMWGSVFQDVLLPLVSELARMLHGREGGRCADLDRTLRLAVNMLSKTLLQCLPILRTLSTFPDIWVSTLTALQECTRNHSEELAEAVPENLKNMLRYLSHQRVLVPGWSDAAGSSLWELTWKKSQSISTGLTPQVLEGTAS</sequence>
<dbReference type="InterPro" id="IPR023394">
    <property type="entry name" value="Sec7_C_sf"/>
</dbReference>
<feature type="compositionally biased region" description="Low complexity" evidence="2">
    <location>
        <begin position="288"/>
        <end position="312"/>
    </location>
</feature>
<evidence type="ECO:0000256" key="1">
    <source>
        <dbReference type="ARBA" id="ARBA00004514"/>
    </source>
</evidence>
<dbReference type="GO" id="GO:0032012">
    <property type="term" value="P:regulation of ARF protein signal transduction"/>
    <property type="evidence" value="ECO:0007669"/>
    <property type="project" value="InterPro"/>
</dbReference>
<proteinExistence type="predicted"/>
<dbReference type="FunFam" id="1.10.1000.11:FF:000002">
    <property type="entry name" value="Cytohesin 1"/>
    <property type="match status" value="1"/>
</dbReference>
<dbReference type="Pfam" id="PF23325">
    <property type="entry name" value="TPR_28"/>
    <property type="match status" value="1"/>
</dbReference>